<dbReference type="EMBL" id="JARBHA010000005">
    <property type="protein sequence ID" value="KAJ9700103.1"/>
    <property type="molecule type" value="Genomic_DNA"/>
</dbReference>
<feature type="compositionally biased region" description="Polar residues" evidence="1">
    <location>
        <begin position="1"/>
        <end position="21"/>
    </location>
</feature>
<feature type="region of interest" description="Disordered" evidence="1">
    <location>
        <begin position="1"/>
        <end position="79"/>
    </location>
</feature>
<evidence type="ECO:0000313" key="2">
    <source>
        <dbReference type="EMBL" id="KAJ9700103.1"/>
    </source>
</evidence>
<organism evidence="2 3">
    <name type="scientific">Vitis rotundifolia</name>
    <name type="common">Muscadine grape</name>
    <dbReference type="NCBI Taxonomy" id="103349"/>
    <lineage>
        <taxon>Eukaryota</taxon>
        <taxon>Viridiplantae</taxon>
        <taxon>Streptophyta</taxon>
        <taxon>Embryophyta</taxon>
        <taxon>Tracheophyta</taxon>
        <taxon>Spermatophyta</taxon>
        <taxon>Magnoliopsida</taxon>
        <taxon>eudicotyledons</taxon>
        <taxon>Gunneridae</taxon>
        <taxon>Pentapetalae</taxon>
        <taxon>rosids</taxon>
        <taxon>Vitales</taxon>
        <taxon>Vitaceae</taxon>
        <taxon>Viteae</taxon>
        <taxon>Vitis</taxon>
    </lineage>
</organism>
<keyword evidence="3" id="KW-1185">Reference proteome</keyword>
<gene>
    <name evidence="2" type="ORF">PVL29_005773</name>
</gene>
<comment type="caution">
    <text evidence="2">The sequence shown here is derived from an EMBL/GenBank/DDBJ whole genome shotgun (WGS) entry which is preliminary data.</text>
</comment>
<name>A0AA39DX28_VITRO</name>
<feature type="compositionally biased region" description="Acidic residues" evidence="1">
    <location>
        <begin position="65"/>
        <end position="79"/>
    </location>
</feature>
<protein>
    <submittedName>
        <fullName evidence="2">Uncharacterized protein</fullName>
    </submittedName>
</protein>
<dbReference type="AlphaFoldDB" id="A0AA39DX28"/>
<evidence type="ECO:0000256" key="1">
    <source>
        <dbReference type="SAM" id="MobiDB-lite"/>
    </source>
</evidence>
<reference evidence="2 3" key="1">
    <citation type="journal article" date="2023" name="BMC Biotechnol.">
        <title>Vitis rotundifolia cv Carlos genome sequencing.</title>
        <authorList>
            <person name="Huff M."/>
            <person name="Hulse-Kemp A."/>
            <person name="Scheffler B."/>
            <person name="Youngblood R."/>
            <person name="Simpson S."/>
            <person name="Babiker E."/>
            <person name="Staton M."/>
        </authorList>
    </citation>
    <scope>NUCLEOTIDE SEQUENCE [LARGE SCALE GENOMIC DNA]</scope>
    <source>
        <tissue evidence="2">Leaf</tissue>
    </source>
</reference>
<sequence>MAKPSKSQASSDEALSNGSNSSEDEQLNDQINDEEDEEELEAVTRTAASEDEDEEVADGGNSPATEDDAAGDSSDGEEDEEVDLQLRFFLTRFTRVSGFCLLDLFVVACGRKGFGGFHRVRASLTLLFVWLVKKLRRLCYVLFRFPENDEFFQIKRNSEIKRIAWECCYIGSEQ</sequence>
<dbReference type="Proteomes" id="UP001168098">
    <property type="component" value="Unassembled WGS sequence"/>
</dbReference>
<proteinExistence type="predicted"/>
<feature type="compositionally biased region" description="Acidic residues" evidence="1">
    <location>
        <begin position="22"/>
        <end position="41"/>
    </location>
</feature>
<accession>A0AA39DX28</accession>
<evidence type="ECO:0000313" key="3">
    <source>
        <dbReference type="Proteomes" id="UP001168098"/>
    </source>
</evidence>